<dbReference type="SUPFAM" id="SSF55021">
    <property type="entry name" value="ACT-like"/>
    <property type="match status" value="1"/>
</dbReference>
<dbReference type="PANTHER" id="PTHR31096">
    <property type="entry name" value="ACT DOMAIN-CONTAINING PROTEIN ACR4-RELATED"/>
    <property type="match status" value="1"/>
</dbReference>
<sequence length="78" mass="8501">MGLVSSLFHKPPAFLPSCVCRVTIDNESMEGCTVVKVDSVNKQGLLMEVVQVLTDMNLQICKSYISSDVGSWFMDGGN</sequence>
<comment type="caution">
    <text evidence="3">The sequence shown here is derived from an EMBL/GenBank/DDBJ whole genome shotgun (WGS) entry which is preliminary data.</text>
</comment>
<evidence type="ECO:0000313" key="3">
    <source>
        <dbReference type="EMBL" id="CAL0323140.1"/>
    </source>
</evidence>
<dbReference type="InterPro" id="IPR040217">
    <property type="entry name" value="ACR1-12"/>
</dbReference>
<gene>
    <name evidence="3" type="ORF">LLUT_LOCUS24200</name>
</gene>
<dbReference type="Proteomes" id="UP001497480">
    <property type="component" value="Unassembled WGS sequence"/>
</dbReference>
<evidence type="ECO:0000256" key="2">
    <source>
        <dbReference type="RuleBase" id="RU369043"/>
    </source>
</evidence>
<evidence type="ECO:0000313" key="4">
    <source>
        <dbReference type="Proteomes" id="UP001497480"/>
    </source>
</evidence>
<accession>A0AAV1XMX8</accession>
<organism evidence="3 4">
    <name type="scientific">Lupinus luteus</name>
    <name type="common">European yellow lupine</name>
    <dbReference type="NCBI Taxonomy" id="3873"/>
    <lineage>
        <taxon>Eukaryota</taxon>
        <taxon>Viridiplantae</taxon>
        <taxon>Streptophyta</taxon>
        <taxon>Embryophyta</taxon>
        <taxon>Tracheophyta</taxon>
        <taxon>Spermatophyta</taxon>
        <taxon>Magnoliopsida</taxon>
        <taxon>eudicotyledons</taxon>
        <taxon>Gunneridae</taxon>
        <taxon>Pentapetalae</taxon>
        <taxon>rosids</taxon>
        <taxon>fabids</taxon>
        <taxon>Fabales</taxon>
        <taxon>Fabaceae</taxon>
        <taxon>Papilionoideae</taxon>
        <taxon>50 kb inversion clade</taxon>
        <taxon>genistoids sensu lato</taxon>
        <taxon>core genistoids</taxon>
        <taxon>Genisteae</taxon>
        <taxon>Lupinus</taxon>
    </lineage>
</organism>
<dbReference type="EMBL" id="CAXHTB010000016">
    <property type="protein sequence ID" value="CAL0323140.1"/>
    <property type="molecule type" value="Genomic_DNA"/>
</dbReference>
<dbReference type="AlphaFoldDB" id="A0AAV1XMX8"/>
<dbReference type="GO" id="GO:0016597">
    <property type="term" value="F:amino acid binding"/>
    <property type="evidence" value="ECO:0007669"/>
    <property type="project" value="UniProtKB-UniRule"/>
</dbReference>
<dbReference type="InterPro" id="IPR045865">
    <property type="entry name" value="ACT-like_dom_sf"/>
</dbReference>
<reference evidence="3 4" key="1">
    <citation type="submission" date="2024-03" db="EMBL/GenBank/DDBJ databases">
        <authorList>
            <person name="Martinez-Hernandez J."/>
        </authorList>
    </citation>
    <scope>NUCLEOTIDE SEQUENCE [LARGE SCALE GENOMIC DNA]</scope>
</reference>
<keyword evidence="1 2" id="KW-0677">Repeat</keyword>
<keyword evidence="4" id="KW-1185">Reference proteome</keyword>
<protein>
    <recommendedName>
        <fullName evidence="2">ACT domain-containing protein ACR</fullName>
    </recommendedName>
    <alternativeName>
        <fullName evidence="2">Protein ACT DOMAIN REPEATS</fullName>
    </alternativeName>
</protein>
<name>A0AAV1XMX8_LUPLU</name>
<dbReference type="PANTHER" id="PTHR31096:SF50">
    <property type="entry name" value="ACT DOMAIN-CONTAINING PROTEIN ACR2"/>
    <property type="match status" value="1"/>
</dbReference>
<proteinExistence type="predicted"/>
<comment type="function">
    <text evidence="2">Binds amino acids.</text>
</comment>
<evidence type="ECO:0000256" key="1">
    <source>
        <dbReference type="ARBA" id="ARBA00022737"/>
    </source>
</evidence>